<dbReference type="VEuPathDB" id="FungiDB:DNF11_2004"/>
<keyword evidence="10 18" id="KW-0547">Nucleotide-binding</keyword>
<dbReference type="InterPro" id="IPR001645">
    <property type="entry name" value="Folylpolyglutamate_synth"/>
</dbReference>
<feature type="binding site" evidence="19">
    <location>
        <position position="171"/>
    </location>
    <ligand>
        <name>Mg(2+)</name>
        <dbReference type="ChEBI" id="CHEBI:18420"/>
        <label>1</label>
    </ligand>
</feature>
<dbReference type="PIRSF" id="PIRSF038895">
    <property type="entry name" value="FPGS"/>
    <property type="match status" value="1"/>
</dbReference>
<dbReference type="PANTHER" id="PTHR11136:SF5">
    <property type="entry name" value="FOLYLPOLYGLUTAMATE SYNTHASE, MITOCHONDRIAL"/>
    <property type="match status" value="1"/>
</dbReference>
<dbReference type="GO" id="GO:0005829">
    <property type="term" value="C:cytosol"/>
    <property type="evidence" value="ECO:0007669"/>
    <property type="project" value="TreeGrafter"/>
</dbReference>
<keyword evidence="9 19" id="KW-0479">Metal-binding</keyword>
<comment type="similarity">
    <text evidence="5 17">Belongs to the folylpolyglutamate synthase family.</text>
</comment>
<dbReference type="GO" id="GO:0006730">
    <property type="term" value="P:one-carbon metabolic process"/>
    <property type="evidence" value="ECO:0007669"/>
    <property type="project" value="UniProtKB-KW"/>
</dbReference>
<dbReference type="EMBL" id="CP033150">
    <property type="protein sequence ID" value="AYO42954.1"/>
    <property type="molecule type" value="Genomic_DNA"/>
</dbReference>
<dbReference type="GO" id="GO:0005524">
    <property type="term" value="F:ATP binding"/>
    <property type="evidence" value="ECO:0007669"/>
    <property type="project" value="UniProtKB-KW"/>
</dbReference>
<feature type="binding site" evidence="18">
    <location>
        <position position="341"/>
    </location>
    <ligand>
        <name>ATP</name>
        <dbReference type="ChEBI" id="CHEBI:30616"/>
    </ligand>
</feature>
<evidence type="ECO:0000256" key="5">
    <source>
        <dbReference type="ARBA" id="ARBA00008276"/>
    </source>
</evidence>
<feature type="binding site" evidence="19">
    <location>
        <position position="98"/>
    </location>
    <ligand>
        <name>Mg(2+)</name>
        <dbReference type="ChEBI" id="CHEBI:18420"/>
        <label>1</label>
    </ligand>
</feature>
<dbReference type="EC" id="6.3.2.17" evidence="17"/>
<keyword evidence="13 19" id="KW-0460">Magnesium</keyword>
<keyword evidence="12 18" id="KW-0067">ATP-binding</keyword>
<evidence type="ECO:0000256" key="11">
    <source>
        <dbReference type="ARBA" id="ARBA00022792"/>
    </source>
</evidence>
<keyword evidence="14" id="KW-0496">Mitochondrion</keyword>
<sequence>MPSATRNYAAAIDALNSLQSNSATIEAIRRSGKTVNELNEPEMTEYLQRIGHRRDELDRLNVIHITGTKGKGSTAAFCDALLQKARPPGAGKIGLYTSPHMVAARERIRIDGVPISEADFAKFFWEVWDRLEQNPHRALETTPLRPVYFRFMTILAFHVFISLEVSATLLEVGIGGMYDSTNIVQHPVVTGVTALGLDHTAILGHTLEEVAWQKAGIFKPGVPALSVEQPENAQAVLQKYAKQVQASSFQVVPVNRDLLHVKLGLPGDHQYSNASLALELIRTFVLSDIGKHRFPGASEKLGCTGASVPDLARVALSSAFWPGRCQVVPAKEAFHATYYLDGAHTVESVRVCVQWFVRETAQNKQPKVLVFNCTNGRSAYFLLGSMLEELKKCQVDAQTFFRRVFFCTNNTYADGGSASDLMSRSVDPKDIENMSVQRELLSSWCQLQGLEQDGVLSAHNANVRVDVVPSIEHVMAAVRDYGACASNTIPDVFVAGSLHLVGGFMSHLQARHMLNERLQSTHVA</sequence>
<dbReference type="AlphaFoldDB" id="A0A3G2S4K7"/>
<evidence type="ECO:0000256" key="13">
    <source>
        <dbReference type="ARBA" id="ARBA00022842"/>
    </source>
</evidence>
<proteinExistence type="inferred from homology"/>
<dbReference type="InterPro" id="IPR018109">
    <property type="entry name" value="Folylpolyglutamate_synth_CS"/>
</dbReference>
<feature type="binding site" evidence="19">
    <location>
        <position position="199"/>
    </location>
    <ligand>
        <name>Mg(2+)</name>
        <dbReference type="ChEBI" id="CHEBI:18420"/>
        <label>1</label>
    </ligand>
</feature>
<keyword evidence="7 17" id="KW-0554">One-carbon metabolism</keyword>
<organism evidence="20 21">
    <name type="scientific">Malassezia restricta (strain ATCC 96810 / NBRC 103918 / CBS 7877)</name>
    <name type="common">Seborrheic dermatitis infection agent</name>
    <dbReference type="NCBI Taxonomy" id="425264"/>
    <lineage>
        <taxon>Eukaryota</taxon>
        <taxon>Fungi</taxon>
        <taxon>Dikarya</taxon>
        <taxon>Basidiomycota</taxon>
        <taxon>Ustilaginomycotina</taxon>
        <taxon>Malasseziomycetes</taxon>
        <taxon>Malasseziales</taxon>
        <taxon>Malasseziaceae</taxon>
        <taxon>Malassezia</taxon>
    </lineage>
</organism>
<dbReference type="NCBIfam" id="TIGR01499">
    <property type="entry name" value="folC"/>
    <property type="match status" value="1"/>
</dbReference>
<evidence type="ECO:0000256" key="18">
    <source>
        <dbReference type="PIRSR" id="PIRSR038895-1"/>
    </source>
</evidence>
<evidence type="ECO:0000256" key="2">
    <source>
        <dbReference type="ARBA" id="ARBA00004305"/>
    </source>
</evidence>
<feature type="binding site" evidence="18">
    <location>
        <position position="324"/>
    </location>
    <ligand>
        <name>ATP</name>
        <dbReference type="ChEBI" id="CHEBI:30616"/>
    </ligand>
</feature>
<comment type="subcellular location">
    <subcellularLocation>
        <location evidence="3">Cytoplasm</location>
    </subcellularLocation>
    <subcellularLocation>
        <location evidence="1">Mitochondrion inner membrane</location>
    </subcellularLocation>
    <subcellularLocation>
        <location evidence="2">Mitochondrion matrix</location>
    </subcellularLocation>
</comment>
<name>A0A3G2S4K7_MALR7</name>
<accession>A0A3G2S4K7</accession>
<dbReference type="InterPro" id="IPR036565">
    <property type="entry name" value="Mur-like_cat_sf"/>
</dbReference>
<comment type="catalytic activity">
    <reaction evidence="16 17">
        <text>(6S)-5,6,7,8-tetrahydrofolyl-(gamma-L-Glu)(n) + L-glutamate + ATP = (6S)-5,6,7,8-tetrahydrofolyl-(gamma-L-Glu)(n+1) + ADP + phosphate + H(+)</text>
        <dbReference type="Rhea" id="RHEA:10580"/>
        <dbReference type="Rhea" id="RHEA-COMP:14738"/>
        <dbReference type="Rhea" id="RHEA-COMP:14740"/>
        <dbReference type="ChEBI" id="CHEBI:15378"/>
        <dbReference type="ChEBI" id="CHEBI:29985"/>
        <dbReference type="ChEBI" id="CHEBI:30616"/>
        <dbReference type="ChEBI" id="CHEBI:43474"/>
        <dbReference type="ChEBI" id="CHEBI:141005"/>
        <dbReference type="ChEBI" id="CHEBI:456216"/>
        <dbReference type="EC" id="6.3.2.17"/>
    </reaction>
</comment>
<dbReference type="FunFam" id="3.40.1190.10:FF:000009">
    <property type="entry name" value="Folylpolyglutamate synthase"/>
    <property type="match status" value="1"/>
</dbReference>
<evidence type="ECO:0000256" key="12">
    <source>
        <dbReference type="ARBA" id="ARBA00022840"/>
    </source>
</evidence>
<evidence type="ECO:0000256" key="3">
    <source>
        <dbReference type="ARBA" id="ARBA00004496"/>
    </source>
</evidence>
<dbReference type="Gene3D" id="3.90.190.20">
    <property type="entry name" value="Mur ligase, C-terminal domain"/>
    <property type="match status" value="1"/>
</dbReference>
<dbReference type="Gene3D" id="3.40.1190.10">
    <property type="entry name" value="Mur-like, catalytic domain"/>
    <property type="match status" value="1"/>
</dbReference>
<evidence type="ECO:0000256" key="10">
    <source>
        <dbReference type="ARBA" id="ARBA00022741"/>
    </source>
</evidence>
<keyword evidence="21" id="KW-1185">Reference proteome</keyword>
<dbReference type="GO" id="GO:0004326">
    <property type="term" value="F:tetrahydrofolylpolyglutamate synthase activity"/>
    <property type="evidence" value="ECO:0007669"/>
    <property type="project" value="UniProtKB-EC"/>
</dbReference>
<evidence type="ECO:0000313" key="20">
    <source>
        <dbReference type="EMBL" id="AYO42954.1"/>
    </source>
</evidence>
<evidence type="ECO:0000256" key="9">
    <source>
        <dbReference type="ARBA" id="ARBA00022723"/>
    </source>
</evidence>
<dbReference type="GO" id="GO:0005743">
    <property type="term" value="C:mitochondrial inner membrane"/>
    <property type="evidence" value="ECO:0007669"/>
    <property type="project" value="UniProtKB-SubCell"/>
</dbReference>
<evidence type="ECO:0000256" key="6">
    <source>
        <dbReference type="ARBA" id="ARBA00022490"/>
    </source>
</evidence>
<evidence type="ECO:0000256" key="14">
    <source>
        <dbReference type="ARBA" id="ARBA00023128"/>
    </source>
</evidence>
<dbReference type="Proteomes" id="UP000269793">
    <property type="component" value="Chromosome III"/>
</dbReference>
<evidence type="ECO:0000256" key="16">
    <source>
        <dbReference type="ARBA" id="ARBA00047493"/>
    </source>
</evidence>
<dbReference type="PROSITE" id="PS01012">
    <property type="entry name" value="FOLYLPOLYGLU_SYNT_2"/>
    <property type="match status" value="1"/>
</dbReference>
<keyword evidence="11" id="KW-0999">Mitochondrion inner membrane</keyword>
<evidence type="ECO:0000256" key="7">
    <source>
        <dbReference type="ARBA" id="ARBA00022563"/>
    </source>
</evidence>
<evidence type="ECO:0000313" key="21">
    <source>
        <dbReference type="Proteomes" id="UP000269793"/>
    </source>
</evidence>
<dbReference type="SUPFAM" id="SSF53623">
    <property type="entry name" value="MurD-like peptide ligases, catalytic domain"/>
    <property type="match status" value="1"/>
</dbReference>
<keyword evidence="6" id="KW-0963">Cytoplasm</keyword>
<dbReference type="GO" id="GO:0046872">
    <property type="term" value="F:metal ion binding"/>
    <property type="evidence" value="ECO:0007669"/>
    <property type="project" value="UniProtKB-KW"/>
</dbReference>
<dbReference type="InterPro" id="IPR023600">
    <property type="entry name" value="Folylpolyglutamate_synth_euk"/>
</dbReference>
<dbReference type="PANTHER" id="PTHR11136">
    <property type="entry name" value="FOLYLPOLYGLUTAMATE SYNTHASE-RELATED"/>
    <property type="match status" value="1"/>
</dbReference>
<dbReference type="InterPro" id="IPR036615">
    <property type="entry name" value="Mur_ligase_C_dom_sf"/>
</dbReference>
<evidence type="ECO:0000256" key="19">
    <source>
        <dbReference type="PIRSR" id="PIRSR038895-2"/>
    </source>
</evidence>
<dbReference type="STRING" id="425264.A0A3G2S4K7"/>
<keyword evidence="15" id="KW-0472">Membrane</keyword>
<comment type="pathway">
    <text evidence="4 17">Cofactor biosynthesis; tetrahydrofolylpolyglutamate biosynthesis.</text>
</comment>
<reference evidence="20 21" key="1">
    <citation type="submission" date="2018-10" db="EMBL/GenBank/DDBJ databases">
        <title>Complete genome sequence of Malassezia restricta CBS 7877.</title>
        <authorList>
            <person name="Morand S.C."/>
            <person name="Bertignac M."/>
            <person name="Iltis A."/>
            <person name="Kolder I."/>
            <person name="Pirovano W."/>
            <person name="Jourdain R."/>
            <person name="Clavaud C."/>
        </authorList>
    </citation>
    <scope>NUCLEOTIDE SEQUENCE [LARGE SCALE GENOMIC DNA]</scope>
    <source>
        <strain evidence="20 21">CBS 7877</strain>
    </source>
</reference>
<dbReference type="SUPFAM" id="SSF53244">
    <property type="entry name" value="MurD-like peptide ligases, peptide-binding domain"/>
    <property type="match status" value="1"/>
</dbReference>
<protein>
    <recommendedName>
        <fullName evidence="17">Folylpolyglutamate synthase</fullName>
        <ecNumber evidence="17">6.3.2.17</ecNumber>
    </recommendedName>
    <alternativeName>
        <fullName evidence="17">Folylpoly-gamma-glutamate synthetase</fullName>
    </alternativeName>
    <alternativeName>
        <fullName evidence="17">Tetrahydrofolylpolyglutamate synthase</fullName>
    </alternativeName>
</protein>
<dbReference type="UniPathway" id="UPA00850"/>
<evidence type="ECO:0000256" key="1">
    <source>
        <dbReference type="ARBA" id="ARBA00004273"/>
    </source>
</evidence>
<dbReference type="OrthoDB" id="5212574at2759"/>
<evidence type="ECO:0000256" key="17">
    <source>
        <dbReference type="PIRNR" id="PIRNR038895"/>
    </source>
</evidence>
<gene>
    <name evidence="20" type="primary">MET7</name>
    <name evidence="20" type="ORF">DNF11_2004</name>
</gene>
<comment type="cofactor">
    <cofactor evidence="17">
        <name>a monovalent cation</name>
        <dbReference type="ChEBI" id="CHEBI:60242"/>
    </cofactor>
    <text evidence="17">A monovalent cation.</text>
</comment>
<dbReference type="GO" id="GO:0005759">
    <property type="term" value="C:mitochondrial matrix"/>
    <property type="evidence" value="ECO:0007669"/>
    <property type="project" value="UniProtKB-SubCell"/>
</dbReference>
<evidence type="ECO:0000256" key="4">
    <source>
        <dbReference type="ARBA" id="ARBA00005150"/>
    </source>
</evidence>
<keyword evidence="8 17" id="KW-0436">Ligase</keyword>
<evidence type="ECO:0000256" key="8">
    <source>
        <dbReference type="ARBA" id="ARBA00022598"/>
    </source>
</evidence>
<evidence type="ECO:0000256" key="15">
    <source>
        <dbReference type="ARBA" id="ARBA00023136"/>
    </source>
</evidence>
<comment type="function">
    <text evidence="17">Catalyzes conversion of folates to polyglutamate derivatives allowing concentration of folate compounds in the cell and the intracellular retention of these cofactors, which are important substrates for most of the folate-dependent enzymes that are involved in one-carbon transfer reactions involved in purine, pyrimidine and amino acid synthesis.</text>
</comment>